<dbReference type="GO" id="GO:0004818">
    <property type="term" value="F:glutamate-tRNA ligase activity"/>
    <property type="evidence" value="ECO:0007669"/>
    <property type="project" value="UniProtKB-UniRule"/>
</dbReference>
<protein>
    <recommendedName>
        <fullName evidence="10">Glutamate--tRNA ligase</fullName>
        <ecNumber evidence="10">6.1.1.17</ecNumber>
    </recommendedName>
    <alternativeName>
        <fullName evidence="10">Glutamyl-tRNA synthetase</fullName>
        <shortName evidence="10">GluRS</shortName>
    </alternativeName>
</protein>
<dbReference type="GO" id="GO:0000049">
    <property type="term" value="F:tRNA binding"/>
    <property type="evidence" value="ECO:0007669"/>
    <property type="project" value="InterPro"/>
</dbReference>
<dbReference type="InterPro" id="IPR014729">
    <property type="entry name" value="Rossmann-like_a/b/a_fold"/>
</dbReference>
<dbReference type="InterPro" id="IPR020751">
    <property type="entry name" value="aa-tRNA-synth_I_codon-bd_sub2"/>
</dbReference>
<keyword evidence="9 10" id="KW-0030">Aminoacyl-tRNA synthetase</keyword>
<dbReference type="SUPFAM" id="SSF52374">
    <property type="entry name" value="Nucleotidylyl transferase"/>
    <property type="match status" value="1"/>
</dbReference>
<dbReference type="Pfam" id="PF00749">
    <property type="entry name" value="tRNA-synt_1c"/>
    <property type="match status" value="1"/>
</dbReference>
<comment type="function">
    <text evidence="10">Catalyzes the attachment of glutamate to tRNA(Glu) in a two-step reaction: glutamate is first activated by ATP to form Glu-AMP and then transferred to the acceptor end of tRNA(Glu).</text>
</comment>
<dbReference type="EC" id="6.1.1.17" evidence="10"/>
<dbReference type="InterPro" id="IPR008925">
    <property type="entry name" value="aa_tRNA-synth_I_cd-bd_sf"/>
</dbReference>
<evidence type="ECO:0000313" key="15">
    <source>
        <dbReference type="Proteomes" id="UP000245865"/>
    </source>
</evidence>
<dbReference type="HAMAP" id="MF_00022">
    <property type="entry name" value="Glu_tRNA_synth_type1"/>
    <property type="match status" value="1"/>
</dbReference>
<comment type="caution">
    <text evidence="10">Lacks conserved residue(s) required for the propagation of feature annotation.</text>
</comment>
<dbReference type="GO" id="GO:0008270">
    <property type="term" value="F:zinc ion binding"/>
    <property type="evidence" value="ECO:0007669"/>
    <property type="project" value="InterPro"/>
</dbReference>
<name>A0A316JF97_9HYPH</name>
<dbReference type="PROSITE" id="PS00178">
    <property type="entry name" value="AA_TRNA_LIGASE_I"/>
    <property type="match status" value="1"/>
</dbReference>
<evidence type="ECO:0000256" key="2">
    <source>
        <dbReference type="ARBA" id="ARBA00007894"/>
    </source>
</evidence>
<evidence type="ECO:0000256" key="10">
    <source>
        <dbReference type="HAMAP-Rule" id="MF_00022"/>
    </source>
</evidence>
<evidence type="ECO:0000256" key="9">
    <source>
        <dbReference type="ARBA" id="ARBA00023146"/>
    </source>
</evidence>
<dbReference type="GO" id="GO:0006424">
    <property type="term" value="P:glutamyl-tRNA aminoacylation"/>
    <property type="evidence" value="ECO:0007669"/>
    <property type="project" value="UniProtKB-UniRule"/>
</dbReference>
<evidence type="ECO:0000256" key="7">
    <source>
        <dbReference type="ARBA" id="ARBA00022840"/>
    </source>
</evidence>
<comment type="catalytic activity">
    <reaction evidence="10">
        <text>tRNA(Glu) + L-glutamate + ATP = L-glutamyl-tRNA(Glu) + AMP + diphosphate</text>
        <dbReference type="Rhea" id="RHEA:23540"/>
        <dbReference type="Rhea" id="RHEA-COMP:9663"/>
        <dbReference type="Rhea" id="RHEA-COMP:9680"/>
        <dbReference type="ChEBI" id="CHEBI:29985"/>
        <dbReference type="ChEBI" id="CHEBI:30616"/>
        <dbReference type="ChEBI" id="CHEBI:33019"/>
        <dbReference type="ChEBI" id="CHEBI:78442"/>
        <dbReference type="ChEBI" id="CHEBI:78520"/>
        <dbReference type="ChEBI" id="CHEBI:456215"/>
        <dbReference type="EC" id="6.1.1.17"/>
    </reaction>
</comment>
<dbReference type="Gene3D" id="1.10.10.350">
    <property type="match status" value="1"/>
</dbReference>
<dbReference type="InterPro" id="IPR033910">
    <property type="entry name" value="GluRS_core"/>
</dbReference>
<sequence length="474" mass="52802">MSKPVVTRFAPSPTGFLHIGGARTALFNWLYARHCGGKMLLRIEDTDRERSTDAATAAILDGLNWLGLNWDGDVISQFERAPRHREVAEELVARGKAYYCYASPQELEEMREKARSEGRPPRYDGRWRDRPASEAPEGVKPVIRIKAPQDGETIVRDAVQGDVHFPNKDLDDFIILRSDGTPTYMHAVVVDDHDMGVTHIIRGDDHLTNAARQTVIYDAMDWDVPQMAHIPLIHGADGAKLSKRHGALGVDAYRAMGYLPEALRNYLVRLGWSHGDDEIMSDQQMIEWFDVKDINKGAARFDFQKLEAINGLYMRASGDQSLFDALIAVLPELEDCQDIADALNDERRRAQLLAAMPGLKDRARTLKELADGARFIFATRPLALDEKAASLLNDEGRAILRATLPHLEAVEEWTVESLDAVIRAQAEAQGLKLGKIAQPLRAALTGRATSPGVFDVLSVLGREESLDRIRDQIG</sequence>
<dbReference type="Gene3D" id="3.40.50.620">
    <property type="entry name" value="HUPs"/>
    <property type="match status" value="1"/>
</dbReference>
<dbReference type="Proteomes" id="UP000245865">
    <property type="component" value="Unassembled WGS sequence"/>
</dbReference>
<organism evidence="14 15">
    <name type="scientific">Falsochrobactrum shanghaiense</name>
    <dbReference type="NCBI Taxonomy" id="2201899"/>
    <lineage>
        <taxon>Bacteria</taxon>
        <taxon>Pseudomonadati</taxon>
        <taxon>Pseudomonadota</taxon>
        <taxon>Alphaproteobacteria</taxon>
        <taxon>Hyphomicrobiales</taxon>
        <taxon>Brucellaceae</taxon>
        <taxon>Falsochrobactrum</taxon>
    </lineage>
</organism>
<feature type="short sequence motif" description="'HIGH' region" evidence="10">
    <location>
        <begin position="11"/>
        <end position="21"/>
    </location>
</feature>
<dbReference type="PANTHER" id="PTHR43311:SF2">
    <property type="entry name" value="GLUTAMATE--TRNA LIGASE, MITOCHONDRIAL-RELATED"/>
    <property type="match status" value="1"/>
</dbReference>
<keyword evidence="5 10" id="KW-0436">Ligase</keyword>
<dbReference type="InterPro" id="IPR004527">
    <property type="entry name" value="Glu-tRNA-ligase_bac/mito"/>
</dbReference>
<feature type="domain" description="Glutamyl/glutaminyl-tRNA synthetase class Ib catalytic" evidence="12">
    <location>
        <begin position="5"/>
        <end position="307"/>
    </location>
</feature>
<dbReference type="InterPro" id="IPR045462">
    <property type="entry name" value="aa-tRNA-synth_I_cd-bd"/>
</dbReference>
<proteinExistence type="inferred from homology"/>
<dbReference type="RefSeq" id="WP_109706058.1">
    <property type="nucleotide sequence ID" value="NZ_QGDB01000003.1"/>
</dbReference>
<dbReference type="CDD" id="cd00808">
    <property type="entry name" value="GluRS_core"/>
    <property type="match status" value="1"/>
</dbReference>
<comment type="similarity">
    <text evidence="2 10">Belongs to the class-I aminoacyl-tRNA synthetase family. Glutamate--tRNA ligase type 1 subfamily.</text>
</comment>
<keyword evidence="8 10" id="KW-0648">Protein biosynthesis</keyword>
<gene>
    <name evidence="10" type="primary">gltX</name>
    <name evidence="14" type="ORF">DKP76_08640</name>
</gene>
<dbReference type="Pfam" id="PF19269">
    <property type="entry name" value="Anticodon_2"/>
    <property type="match status" value="1"/>
</dbReference>
<dbReference type="FunFam" id="3.40.50.620:FF:000007">
    <property type="entry name" value="Glutamate--tRNA ligase"/>
    <property type="match status" value="1"/>
</dbReference>
<evidence type="ECO:0000256" key="8">
    <source>
        <dbReference type="ARBA" id="ARBA00022917"/>
    </source>
</evidence>
<dbReference type="InterPro" id="IPR001412">
    <property type="entry name" value="aa-tRNA-synth_I_CS"/>
</dbReference>
<evidence type="ECO:0000256" key="1">
    <source>
        <dbReference type="ARBA" id="ARBA00004496"/>
    </source>
</evidence>
<dbReference type="OrthoDB" id="9807503at2"/>
<comment type="subcellular location">
    <subcellularLocation>
        <location evidence="1 10">Cytoplasm</location>
    </subcellularLocation>
</comment>
<keyword evidence="6 10" id="KW-0547">Nucleotide-binding</keyword>
<comment type="caution">
    <text evidence="14">The sequence shown here is derived from an EMBL/GenBank/DDBJ whole genome shotgun (WGS) entry which is preliminary data.</text>
</comment>
<dbReference type="SUPFAM" id="SSF48163">
    <property type="entry name" value="An anticodon-binding domain of class I aminoacyl-tRNA synthetases"/>
    <property type="match status" value="1"/>
</dbReference>
<dbReference type="PANTHER" id="PTHR43311">
    <property type="entry name" value="GLUTAMATE--TRNA LIGASE"/>
    <property type="match status" value="1"/>
</dbReference>
<feature type="region of interest" description="Disordered" evidence="11">
    <location>
        <begin position="111"/>
        <end position="137"/>
    </location>
</feature>
<keyword evidence="15" id="KW-1185">Reference proteome</keyword>
<evidence type="ECO:0000256" key="5">
    <source>
        <dbReference type="ARBA" id="ARBA00022598"/>
    </source>
</evidence>
<dbReference type="InterPro" id="IPR000924">
    <property type="entry name" value="Glu/Gln-tRNA-synth"/>
</dbReference>
<feature type="short sequence motif" description="'KMSKS' region" evidence="10">
    <location>
        <begin position="240"/>
        <end position="244"/>
    </location>
</feature>
<keyword evidence="7 10" id="KW-0067">ATP-binding</keyword>
<dbReference type="EMBL" id="QGDB01000003">
    <property type="protein sequence ID" value="PWL17823.1"/>
    <property type="molecule type" value="Genomic_DNA"/>
</dbReference>
<dbReference type="PRINTS" id="PR00987">
    <property type="entry name" value="TRNASYNTHGLU"/>
</dbReference>
<feature type="binding site" evidence="10">
    <location>
        <position position="243"/>
    </location>
    <ligand>
        <name>ATP</name>
        <dbReference type="ChEBI" id="CHEBI:30616"/>
    </ligand>
</feature>
<evidence type="ECO:0000259" key="12">
    <source>
        <dbReference type="Pfam" id="PF00749"/>
    </source>
</evidence>
<dbReference type="NCBIfam" id="TIGR00464">
    <property type="entry name" value="gltX_bact"/>
    <property type="match status" value="1"/>
</dbReference>
<dbReference type="GO" id="GO:0005524">
    <property type="term" value="F:ATP binding"/>
    <property type="evidence" value="ECO:0007669"/>
    <property type="project" value="UniProtKB-UniRule"/>
</dbReference>
<evidence type="ECO:0000256" key="11">
    <source>
        <dbReference type="SAM" id="MobiDB-lite"/>
    </source>
</evidence>
<dbReference type="GO" id="GO:0005829">
    <property type="term" value="C:cytosol"/>
    <property type="evidence" value="ECO:0007669"/>
    <property type="project" value="TreeGrafter"/>
</dbReference>
<evidence type="ECO:0000256" key="6">
    <source>
        <dbReference type="ARBA" id="ARBA00022741"/>
    </source>
</evidence>
<comment type="subunit">
    <text evidence="3 10">Monomer.</text>
</comment>
<feature type="compositionally biased region" description="Basic and acidic residues" evidence="11">
    <location>
        <begin position="111"/>
        <end position="132"/>
    </location>
</feature>
<dbReference type="AlphaFoldDB" id="A0A316JF97"/>
<dbReference type="InterPro" id="IPR020058">
    <property type="entry name" value="Glu/Gln-tRNA-synth_Ib_cat-dom"/>
</dbReference>
<dbReference type="InterPro" id="IPR049940">
    <property type="entry name" value="GluQ/Sye"/>
</dbReference>
<accession>A0A316JF97</accession>
<keyword evidence="4 10" id="KW-0963">Cytoplasm</keyword>
<feature type="domain" description="Aminoacyl-tRNA synthetase class I anticodon-binding" evidence="13">
    <location>
        <begin position="340"/>
        <end position="473"/>
    </location>
</feature>
<evidence type="ECO:0000256" key="4">
    <source>
        <dbReference type="ARBA" id="ARBA00022490"/>
    </source>
</evidence>
<evidence type="ECO:0000256" key="3">
    <source>
        <dbReference type="ARBA" id="ARBA00011245"/>
    </source>
</evidence>
<evidence type="ECO:0000259" key="13">
    <source>
        <dbReference type="Pfam" id="PF19269"/>
    </source>
</evidence>
<reference evidence="14 15" key="1">
    <citation type="submission" date="2018-05" db="EMBL/GenBank/DDBJ databases">
        <title>Comparative genomic sequence analysis between strain HN4 and CCM 8460T (Falsochrobactrum ovis) will provide more evidence to prove that HN4 is a new species of Falsochrobactrum.</title>
        <authorList>
            <person name="Lyu W."/>
            <person name="Sun L."/>
            <person name="Yao L."/>
        </authorList>
    </citation>
    <scope>NUCLEOTIDE SEQUENCE [LARGE SCALE GENOMIC DNA]</scope>
    <source>
        <strain evidence="14 15">HN4</strain>
    </source>
</reference>
<evidence type="ECO:0000313" key="14">
    <source>
        <dbReference type="EMBL" id="PWL17823.1"/>
    </source>
</evidence>